<sequence>KWKVLARDLELFLENWKGRIPITMYFSVDLYAKFYFTAYCMEILNKYEDNGVLKKYNYYHDNFYLIN</sequence>
<protein>
    <submittedName>
        <fullName evidence="1">12087_t:CDS:1</fullName>
    </submittedName>
</protein>
<dbReference type="AlphaFoldDB" id="A0A9W4T8A1"/>
<evidence type="ECO:0000313" key="1">
    <source>
        <dbReference type="EMBL" id="CAI2195490.1"/>
    </source>
</evidence>
<feature type="non-terminal residue" evidence="1">
    <location>
        <position position="1"/>
    </location>
</feature>
<dbReference type="EMBL" id="CAMKVN010012513">
    <property type="protein sequence ID" value="CAI2195490.1"/>
    <property type="molecule type" value="Genomic_DNA"/>
</dbReference>
<reference evidence="1" key="1">
    <citation type="submission" date="2022-08" db="EMBL/GenBank/DDBJ databases">
        <authorList>
            <person name="Kallberg Y."/>
            <person name="Tangrot J."/>
            <person name="Rosling A."/>
        </authorList>
    </citation>
    <scope>NUCLEOTIDE SEQUENCE</scope>
    <source>
        <strain evidence="1">Wild A</strain>
    </source>
</reference>
<organism evidence="1 2">
    <name type="scientific">Funneliformis geosporum</name>
    <dbReference type="NCBI Taxonomy" id="1117311"/>
    <lineage>
        <taxon>Eukaryota</taxon>
        <taxon>Fungi</taxon>
        <taxon>Fungi incertae sedis</taxon>
        <taxon>Mucoromycota</taxon>
        <taxon>Glomeromycotina</taxon>
        <taxon>Glomeromycetes</taxon>
        <taxon>Glomerales</taxon>
        <taxon>Glomeraceae</taxon>
        <taxon>Funneliformis</taxon>
    </lineage>
</organism>
<name>A0A9W4T8A1_9GLOM</name>
<proteinExistence type="predicted"/>
<evidence type="ECO:0000313" key="2">
    <source>
        <dbReference type="Proteomes" id="UP001153678"/>
    </source>
</evidence>
<keyword evidence="2" id="KW-1185">Reference proteome</keyword>
<accession>A0A9W4T8A1</accession>
<dbReference type="Proteomes" id="UP001153678">
    <property type="component" value="Unassembled WGS sequence"/>
</dbReference>
<gene>
    <name evidence="1" type="ORF">FWILDA_LOCUS17102</name>
</gene>
<comment type="caution">
    <text evidence="1">The sequence shown here is derived from an EMBL/GenBank/DDBJ whole genome shotgun (WGS) entry which is preliminary data.</text>
</comment>